<dbReference type="InterPro" id="IPR011335">
    <property type="entry name" value="Restrct_endonuc-II-like"/>
</dbReference>
<feature type="compositionally biased region" description="Acidic residues" evidence="1">
    <location>
        <begin position="932"/>
        <end position="947"/>
    </location>
</feature>
<keyword evidence="3" id="KW-1185">Reference proteome</keyword>
<evidence type="ECO:0000313" key="2">
    <source>
        <dbReference type="EMBL" id="KAH3823000.1"/>
    </source>
</evidence>
<proteinExistence type="predicted"/>
<evidence type="ECO:0000256" key="1">
    <source>
        <dbReference type="SAM" id="MobiDB-lite"/>
    </source>
</evidence>
<dbReference type="Gene3D" id="3.90.320.10">
    <property type="match status" value="1"/>
</dbReference>
<protein>
    <recommendedName>
        <fullName evidence="4">YqaJ viral recombinase domain-containing protein</fullName>
    </recommendedName>
</protein>
<feature type="region of interest" description="Disordered" evidence="1">
    <location>
        <begin position="910"/>
        <end position="958"/>
    </location>
</feature>
<dbReference type="InterPro" id="IPR011604">
    <property type="entry name" value="PDDEXK-like_dom_sf"/>
</dbReference>
<dbReference type="PANTHER" id="PTHR46609:SF8">
    <property type="entry name" value="YQAJ VIRAL RECOMBINASE DOMAIN-CONTAINING PROTEIN"/>
    <property type="match status" value="1"/>
</dbReference>
<dbReference type="InterPro" id="IPR051703">
    <property type="entry name" value="NF-kappa-B_Signaling_Reg"/>
</dbReference>
<organism evidence="2 3">
    <name type="scientific">Dreissena polymorpha</name>
    <name type="common">Zebra mussel</name>
    <name type="synonym">Mytilus polymorpha</name>
    <dbReference type="NCBI Taxonomy" id="45954"/>
    <lineage>
        <taxon>Eukaryota</taxon>
        <taxon>Metazoa</taxon>
        <taxon>Spiralia</taxon>
        <taxon>Lophotrochozoa</taxon>
        <taxon>Mollusca</taxon>
        <taxon>Bivalvia</taxon>
        <taxon>Autobranchia</taxon>
        <taxon>Heteroconchia</taxon>
        <taxon>Euheterodonta</taxon>
        <taxon>Imparidentia</taxon>
        <taxon>Neoheterodontei</taxon>
        <taxon>Myida</taxon>
        <taxon>Dreissenoidea</taxon>
        <taxon>Dreissenidae</taxon>
        <taxon>Dreissena</taxon>
    </lineage>
</organism>
<dbReference type="EMBL" id="JAIWYP010000005">
    <property type="protein sequence ID" value="KAH3823000.1"/>
    <property type="molecule type" value="Genomic_DNA"/>
</dbReference>
<dbReference type="Proteomes" id="UP000828390">
    <property type="component" value="Unassembled WGS sequence"/>
</dbReference>
<dbReference type="SUPFAM" id="SSF52980">
    <property type="entry name" value="Restriction endonuclease-like"/>
    <property type="match status" value="1"/>
</dbReference>
<reference evidence="2" key="1">
    <citation type="journal article" date="2019" name="bioRxiv">
        <title>The Genome of the Zebra Mussel, Dreissena polymorpha: A Resource for Invasive Species Research.</title>
        <authorList>
            <person name="McCartney M.A."/>
            <person name="Auch B."/>
            <person name="Kono T."/>
            <person name="Mallez S."/>
            <person name="Zhang Y."/>
            <person name="Obille A."/>
            <person name="Becker A."/>
            <person name="Abrahante J.E."/>
            <person name="Garbe J."/>
            <person name="Badalamenti J.P."/>
            <person name="Herman A."/>
            <person name="Mangelson H."/>
            <person name="Liachko I."/>
            <person name="Sullivan S."/>
            <person name="Sone E.D."/>
            <person name="Koren S."/>
            <person name="Silverstein K.A.T."/>
            <person name="Beckman K.B."/>
            <person name="Gohl D.M."/>
        </authorList>
    </citation>
    <scope>NUCLEOTIDE SEQUENCE</scope>
    <source>
        <strain evidence="2">Duluth1</strain>
        <tissue evidence="2">Whole animal</tissue>
    </source>
</reference>
<dbReference type="PANTHER" id="PTHR46609">
    <property type="entry name" value="EXONUCLEASE, PHAGE-TYPE/RECB, C-TERMINAL DOMAIN-CONTAINING PROTEIN"/>
    <property type="match status" value="1"/>
</dbReference>
<evidence type="ECO:0008006" key="4">
    <source>
        <dbReference type="Google" id="ProtNLM"/>
    </source>
</evidence>
<gene>
    <name evidence="2" type="ORF">DPMN_124795</name>
</gene>
<comment type="caution">
    <text evidence="2">The sequence shown here is derived from an EMBL/GenBank/DDBJ whole genome shotgun (WGS) entry which is preliminary data.</text>
</comment>
<reference evidence="2" key="2">
    <citation type="submission" date="2020-11" db="EMBL/GenBank/DDBJ databases">
        <authorList>
            <person name="McCartney M.A."/>
            <person name="Auch B."/>
            <person name="Kono T."/>
            <person name="Mallez S."/>
            <person name="Becker A."/>
            <person name="Gohl D.M."/>
            <person name="Silverstein K.A.T."/>
            <person name="Koren S."/>
            <person name="Bechman K.B."/>
            <person name="Herman A."/>
            <person name="Abrahante J.E."/>
            <person name="Garbe J."/>
        </authorList>
    </citation>
    <scope>NUCLEOTIDE SEQUENCE</scope>
    <source>
        <strain evidence="2">Duluth1</strain>
        <tissue evidence="2">Whole animal</tissue>
    </source>
</reference>
<feature type="compositionally biased region" description="Basic and acidic residues" evidence="1">
    <location>
        <begin position="948"/>
        <end position="958"/>
    </location>
</feature>
<dbReference type="GO" id="GO:0006281">
    <property type="term" value="P:DNA repair"/>
    <property type="evidence" value="ECO:0007669"/>
    <property type="project" value="UniProtKB-ARBA"/>
</dbReference>
<name>A0A9D4GTY4_DREPO</name>
<feature type="compositionally biased region" description="Polar residues" evidence="1">
    <location>
        <begin position="910"/>
        <end position="922"/>
    </location>
</feature>
<evidence type="ECO:0000313" key="3">
    <source>
        <dbReference type="Proteomes" id="UP000828390"/>
    </source>
</evidence>
<dbReference type="AlphaFoldDB" id="A0A9D4GTY4"/>
<sequence length="1063" mass="120684">MTRKKSVLELRKKRKGRSAKPIQCVLVEQSPVASPGRLSLFKCKRKLTPCKSPASPAFRSPLYKAIRLSNRNLFPSADSNDDDIHWYRHIDDHIVHAQDVKTSDPETNDTVPSQTCFSSNDVDKISKYDENKQTIDFCNMDDCEILAGTNDLQSILSEYNKVLPTVIKKLSQHSQLHLTFLSFFRLVVEDKFPLDNIALLLWTDVVKWFNNINITRMRYDDTSKLFWKCGWRIFGGRFINFMSGFKNKTFDLDVCTEKQYSPTSSTLNFAVPDIKVLQSFNPYTSESQRDPGICNDGIKALGQNIGHRSACLTFDGKKIKQGLTKFCGDIDLIGFEDGETLHDKRNRLEDITAELSALGQTVAVVEQKIGLPNLPIEIKEQIKKNLLDSLKKISTGIQYMDKLKTKKEYAKDKLIERSGTENWRSGKYCYAISSIIGLLYDINKVKGKCETIIRDICKIISAINGCKYIDDIMVDLNSLEAYKSLETLTDLATEKDDPRLIKQTSTAWFDIRSKAKVTGSTLYRSIGLDGLKNLKEHFEQVICGATEKQFSEKVKDTMKHGVENEINAVATLVGKVIPVLFPGMIFCEEGCVISSDDSGNTFCVVSPDGSLRQDTSLLSTSMAVEIKCPTTDIHFQLPPRYLLQCLSQIEALNVNSLIYLSWTETLTSIFKVERNINLYNNAMEIARSIYDTSNPKRPNTLCSSVKTLKDEIERASKDACFLGCFPSAKVGKATVRSAFEVHTVHEISVLLNSLVDLHSQIHEIKREKATEAVVFICADLNRSWNKNLSLSSPVAWFTKGYSLETKKMREIAEEVHNRCHESGIHIPCQSFDGQWHNLVVRDSENNPLTTLQLQKDVWREVEQTKKTEVVSKFRGMNKKPKWIYHNENGSKVVVVSNYIRNVPPLKRNKILTSEKATPSNNSSDREITQGDECADNNTEDIVNDPEQDVGRDKDDSHLDEHISNEDAKCLLAMLKSDQNSNKKGKWNTSQVTDITVILSSLERMQSLLDADIRVIVRFFKKSKTINVNETATKQKKLEKLSEKLGLNYHVKRILRKRRPHLKR</sequence>
<accession>A0A9D4GTY4</accession>